<evidence type="ECO:0000256" key="6">
    <source>
        <dbReference type="ARBA" id="ARBA00022962"/>
    </source>
</evidence>
<comment type="caution">
    <text evidence="11">The sequence shown here is derived from an EMBL/GenBank/DDBJ whole genome shotgun (WGS) entry which is preliminary data.</text>
</comment>
<dbReference type="GO" id="GO:0005524">
    <property type="term" value="F:ATP binding"/>
    <property type="evidence" value="ECO:0007669"/>
    <property type="project" value="UniProtKB-KW"/>
</dbReference>
<evidence type="ECO:0000256" key="1">
    <source>
        <dbReference type="ARBA" id="ARBA00005187"/>
    </source>
</evidence>
<dbReference type="PROSITE" id="PS51278">
    <property type="entry name" value="GATASE_TYPE_2"/>
    <property type="match status" value="1"/>
</dbReference>
<dbReference type="SUPFAM" id="SSF56235">
    <property type="entry name" value="N-terminal nucleophile aminohydrolases (Ntn hydrolases)"/>
    <property type="match status" value="1"/>
</dbReference>
<protein>
    <recommendedName>
        <fullName evidence="3">asparagine synthase (glutamine-hydrolyzing)</fullName>
        <ecNumber evidence="3">6.3.5.4</ecNumber>
    </recommendedName>
</protein>
<comment type="pathway">
    <text evidence="1">Amino-acid biosynthesis; L-asparagine biosynthesis; L-asparagine from L-aspartate (L-Gln route): step 1/1.</text>
</comment>
<dbReference type="PANTHER" id="PTHR43284:SF1">
    <property type="entry name" value="ASPARAGINE SYNTHETASE"/>
    <property type="match status" value="1"/>
</dbReference>
<keyword evidence="5 9" id="KW-0067">ATP-binding</keyword>
<gene>
    <name evidence="11" type="primary">asnB</name>
    <name evidence="11" type="ORF">HRJ53_10225</name>
</gene>
<dbReference type="InterPro" id="IPR017932">
    <property type="entry name" value="GATase_2_dom"/>
</dbReference>
<feature type="non-terminal residue" evidence="11">
    <location>
        <position position="627"/>
    </location>
</feature>
<reference evidence="11" key="1">
    <citation type="submission" date="2020-06" db="EMBL/GenBank/DDBJ databases">
        <title>Legume-microbial interactions unlock mineral nutrients during tropical forest succession.</title>
        <authorList>
            <person name="Epihov D.Z."/>
        </authorList>
    </citation>
    <scope>NUCLEOTIDE SEQUENCE [LARGE SCALE GENOMIC DNA]</scope>
    <source>
        <strain evidence="11">Pan2503</strain>
    </source>
</reference>
<feature type="active site" description="For GATase activity" evidence="8">
    <location>
        <position position="2"/>
    </location>
</feature>
<comment type="catalytic activity">
    <reaction evidence="7">
        <text>L-aspartate + L-glutamine + ATP + H2O = L-asparagine + L-glutamate + AMP + diphosphate + H(+)</text>
        <dbReference type="Rhea" id="RHEA:12228"/>
        <dbReference type="ChEBI" id="CHEBI:15377"/>
        <dbReference type="ChEBI" id="CHEBI:15378"/>
        <dbReference type="ChEBI" id="CHEBI:29985"/>
        <dbReference type="ChEBI" id="CHEBI:29991"/>
        <dbReference type="ChEBI" id="CHEBI:30616"/>
        <dbReference type="ChEBI" id="CHEBI:33019"/>
        <dbReference type="ChEBI" id="CHEBI:58048"/>
        <dbReference type="ChEBI" id="CHEBI:58359"/>
        <dbReference type="ChEBI" id="CHEBI:456215"/>
        <dbReference type="EC" id="6.3.5.4"/>
    </reaction>
</comment>
<dbReference type="InterPro" id="IPR001962">
    <property type="entry name" value="Asn_synthase"/>
</dbReference>
<dbReference type="InterPro" id="IPR051786">
    <property type="entry name" value="ASN_synthetase/amidase"/>
</dbReference>
<evidence type="ECO:0000313" key="11">
    <source>
        <dbReference type="EMBL" id="MBA0085363.1"/>
    </source>
</evidence>
<evidence type="ECO:0000256" key="2">
    <source>
        <dbReference type="ARBA" id="ARBA00005752"/>
    </source>
</evidence>
<keyword evidence="8" id="KW-0061">Asparagine biosynthesis</keyword>
<dbReference type="CDD" id="cd00712">
    <property type="entry name" value="AsnB"/>
    <property type="match status" value="1"/>
</dbReference>
<dbReference type="Gene3D" id="3.60.20.10">
    <property type="entry name" value="Glutamine Phosphoribosylpyrophosphate, subunit 1, domain 1"/>
    <property type="match status" value="1"/>
</dbReference>
<keyword evidence="8" id="KW-0028">Amino-acid biosynthesis</keyword>
<evidence type="ECO:0000256" key="3">
    <source>
        <dbReference type="ARBA" id="ARBA00012737"/>
    </source>
</evidence>
<dbReference type="SUPFAM" id="SSF52402">
    <property type="entry name" value="Adenine nucleotide alpha hydrolases-like"/>
    <property type="match status" value="1"/>
</dbReference>
<feature type="binding site" evidence="9">
    <location>
        <position position="116"/>
    </location>
    <ligand>
        <name>L-glutamine</name>
        <dbReference type="ChEBI" id="CHEBI:58359"/>
    </ligand>
</feature>
<dbReference type="GO" id="GO:0006529">
    <property type="term" value="P:asparagine biosynthetic process"/>
    <property type="evidence" value="ECO:0007669"/>
    <property type="project" value="UniProtKB-KW"/>
</dbReference>
<evidence type="ECO:0000256" key="7">
    <source>
        <dbReference type="ARBA" id="ARBA00048741"/>
    </source>
</evidence>
<dbReference type="Gene3D" id="3.40.50.620">
    <property type="entry name" value="HUPs"/>
    <property type="match status" value="1"/>
</dbReference>
<feature type="domain" description="Glutamine amidotransferase type-2" evidence="10">
    <location>
        <begin position="2"/>
        <end position="230"/>
    </location>
</feature>
<dbReference type="PIRSF" id="PIRSF001589">
    <property type="entry name" value="Asn_synthetase_glu-h"/>
    <property type="match status" value="1"/>
</dbReference>
<dbReference type="GO" id="GO:0004066">
    <property type="term" value="F:asparagine synthase (glutamine-hydrolyzing) activity"/>
    <property type="evidence" value="ECO:0007669"/>
    <property type="project" value="UniProtKB-EC"/>
</dbReference>
<evidence type="ECO:0000313" key="12">
    <source>
        <dbReference type="Proteomes" id="UP000567293"/>
    </source>
</evidence>
<evidence type="ECO:0000256" key="4">
    <source>
        <dbReference type="ARBA" id="ARBA00022741"/>
    </source>
</evidence>
<dbReference type="AlphaFoldDB" id="A0A7V8SWV9"/>
<dbReference type="Proteomes" id="UP000567293">
    <property type="component" value="Unassembled WGS sequence"/>
</dbReference>
<dbReference type="InterPro" id="IPR033738">
    <property type="entry name" value="AsnB_N"/>
</dbReference>
<organism evidence="11 12">
    <name type="scientific">Candidatus Acidiferrum panamense</name>
    <dbReference type="NCBI Taxonomy" id="2741543"/>
    <lineage>
        <taxon>Bacteria</taxon>
        <taxon>Pseudomonadati</taxon>
        <taxon>Acidobacteriota</taxon>
        <taxon>Terriglobia</taxon>
        <taxon>Candidatus Acidiferrales</taxon>
        <taxon>Candidatus Acidiferrum</taxon>
    </lineage>
</organism>
<dbReference type="CDD" id="cd01991">
    <property type="entry name" value="Asn_synthase_B_C"/>
    <property type="match status" value="1"/>
</dbReference>
<keyword evidence="4 9" id="KW-0547">Nucleotide-binding</keyword>
<dbReference type="InterPro" id="IPR006426">
    <property type="entry name" value="Asn_synth_AEB"/>
</dbReference>
<name>A0A7V8SWV9_9BACT</name>
<keyword evidence="6 8" id="KW-0315">Glutamine amidotransferase</keyword>
<dbReference type="EMBL" id="JACDQQ010000987">
    <property type="protein sequence ID" value="MBA0085363.1"/>
    <property type="molecule type" value="Genomic_DNA"/>
</dbReference>
<dbReference type="Pfam" id="PF00733">
    <property type="entry name" value="Asn_synthase"/>
    <property type="match status" value="1"/>
</dbReference>
<keyword evidence="11" id="KW-0436">Ligase</keyword>
<evidence type="ECO:0000256" key="8">
    <source>
        <dbReference type="PIRSR" id="PIRSR001589-1"/>
    </source>
</evidence>
<dbReference type="EC" id="6.3.5.4" evidence="3"/>
<evidence type="ECO:0000256" key="9">
    <source>
        <dbReference type="PIRSR" id="PIRSR001589-2"/>
    </source>
</evidence>
<evidence type="ECO:0000256" key="5">
    <source>
        <dbReference type="ARBA" id="ARBA00022840"/>
    </source>
</evidence>
<accession>A0A7V8SWV9</accession>
<keyword evidence="12" id="KW-1185">Reference proteome</keyword>
<dbReference type="PANTHER" id="PTHR43284">
    <property type="entry name" value="ASPARAGINE SYNTHETASE (GLUTAMINE-HYDROLYZING)"/>
    <property type="match status" value="1"/>
</dbReference>
<proteinExistence type="inferred from homology"/>
<dbReference type="NCBIfam" id="TIGR01536">
    <property type="entry name" value="asn_synth_AEB"/>
    <property type="match status" value="1"/>
</dbReference>
<comment type="similarity">
    <text evidence="2">Belongs to the asparagine synthetase family.</text>
</comment>
<sequence>MCGIVGSIQTGEQVPLRDEVRRAMDHMVHRGPDGQGLQEFIVRDGTVSDSLGAPRIATVLFGHRRLAIIDLSEAARQPMSTPDGRFHLSFNGEIYNYREIRAELKNLGHSFRTSSDTEVLLEGWRRWGTALLPRLIGMFAFAVLDHEQASVLLARDPFGVKPLYYVQDRHKIVFASEIAPLLDVSGVSRKAHPQTVYDFLCGALGERADRTFFQDVRQLAAGHYLAISCASPGTAEPVCYWEVERKLAHRISPQEASSAFHDLFEQSIRLHLRSDVPVGVSLSGGMDSSSITAMVRAVQGPETPLHTFSYVAEDPELSEERWSRTVARAMAAKQHLVYVHPNELVEDFRELVRVQEQPFGSPAIYAQYRIFRSAHEAGVKVVLTGQGADQYLGYIRHLSVRLATLVRTGHWLAAIRFLRHARALPRSAALSLQGALRQLLPASLVETVRRVRSRPPLGANPAWFRERGIGFSGTHSTEGKTRSLHDLLRQNLFEALPALLRFEDRNAMSFSVENRVPFLTTDLLNFVFSLPEEEIVSADGRCKAVLLRAMRGLVPEEVLERRDKIGLAMPVSKLNRQTESWLHSVVRDAAAIPALDAAELERRVNATLSDLASDTESQRWLWRWLSL</sequence>
<dbReference type="InterPro" id="IPR014729">
    <property type="entry name" value="Rossmann-like_a/b/a_fold"/>
</dbReference>
<dbReference type="InterPro" id="IPR029055">
    <property type="entry name" value="Ntn_hydrolases_N"/>
</dbReference>
<dbReference type="Pfam" id="PF13537">
    <property type="entry name" value="GATase_7"/>
    <property type="match status" value="1"/>
</dbReference>
<evidence type="ECO:0000259" key="10">
    <source>
        <dbReference type="PROSITE" id="PS51278"/>
    </source>
</evidence>